<sequence length="378" mass="43127">MIRIVTLIMSLLMTTFVFSQTTHDLSLNIGKDIVMSWDENKNIINDSFSRGRYSVNILTLNFSDSTKSDLLQLEDNIRRARDMDDDLQGFLVLRLANPTLLPYWQAGISPLFVYQTNLKEGDSIPAFTLSGEQVFLDPIVMPNQPVLVLDVDRSRLMRDIAHKMNLTIHELTAKPALLSDQPEQGHENPEQETPLPEQEEDEFPSEIHTTVLKKFKANYIKELWLQPAEMYAIVTGVSPSRLVPQIDIVEMPVVDFANIEYPVNQIAIYWQRYRWAAADIIFMEMDDQIKFKTIAQSLVQIAQEVLNNIEDPKVQKYAVIPQITNRIIEAFPDSMFIDHDDVVDALYTVQKNETYTDHSAAGGNVTVTLEPLIIGEVD</sequence>
<feature type="signal peptide" evidence="2">
    <location>
        <begin position="1"/>
        <end position="19"/>
    </location>
</feature>
<evidence type="ECO:0000313" key="3">
    <source>
        <dbReference type="EMBL" id="GEM77697.1"/>
    </source>
</evidence>
<evidence type="ECO:0000256" key="2">
    <source>
        <dbReference type="SAM" id="SignalP"/>
    </source>
</evidence>
<feature type="chain" id="PRO_5022082967" description="DUF2066 domain-containing protein" evidence="2">
    <location>
        <begin position="20"/>
        <end position="378"/>
    </location>
</feature>
<dbReference type="Pfam" id="PF11301">
    <property type="entry name" value="DUF3103"/>
    <property type="match status" value="1"/>
</dbReference>
<keyword evidence="4" id="KW-1185">Reference proteome</keyword>
<keyword evidence="2" id="KW-0732">Signal</keyword>
<comment type="caution">
    <text evidence="3">The sequence shown here is derived from an EMBL/GenBank/DDBJ whole genome shotgun (WGS) entry which is preliminary data.</text>
</comment>
<protein>
    <recommendedName>
        <fullName evidence="5">DUF2066 domain-containing protein</fullName>
    </recommendedName>
</protein>
<dbReference type="RefSeq" id="WP_083932342.1">
    <property type="nucleotide sequence ID" value="NZ_BAOJ01000377.1"/>
</dbReference>
<gene>
    <name evidence="3" type="ORF">VSA01S_38090</name>
</gene>
<reference evidence="3 4" key="1">
    <citation type="submission" date="2019-07" db="EMBL/GenBank/DDBJ databases">
        <title>Whole genome shotgun sequence of Vibrio sagamiensis NBRC 104589.</title>
        <authorList>
            <person name="Hosoyama A."/>
            <person name="Uohara A."/>
            <person name="Ohji S."/>
            <person name="Ichikawa N."/>
        </authorList>
    </citation>
    <scope>NUCLEOTIDE SEQUENCE [LARGE SCALE GENOMIC DNA]</scope>
    <source>
        <strain evidence="3 4">NBRC 104589</strain>
    </source>
</reference>
<evidence type="ECO:0008006" key="5">
    <source>
        <dbReference type="Google" id="ProtNLM"/>
    </source>
</evidence>
<dbReference type="AlphaFoldDB" id="A0A511QKI2"/>
<dbReference type="Proteomes" id="UP000321922">
    <property type="component" value="Unassembled WGS sequence"/>
</dbReference>
<name>A0A511QKI2_9VIBR</name>
<evidence type="ECO:0000313" key="4">
    <source>
        <dbReference type="Proteomes" id="UP000321922"/>
    </source>
</evidence>
<dbReference type="InterPro" id="IPR021452">
    <property type="entry name" value="DUF3103"/>
</dbReference>
<dbReference type="OrthoDB" id="5904317at2"/>
<organism evidence="3 4">
    <name type="scientific">Vibrio sagamiensis NBRC 104589</name>
    <dbReference type="NCBI Taxonomy" id="1219064"/>
    <lineage>
        <taxon>Bacteria</taxon>
        <taxon>Pseudomonadati</taxon>
        <taxon>Pseudomonadota</taxon>
        <taxon>Gammaproteobacteria</taxon>
        <taxon>Vibrionales</taxon>
        <taxon>Vibrionaceae</taxon>
        <taxon>Vibrio</taxon>
    </lineage>
</organism>
<dbReference type="EMBL" id="BJXJ01000092">
    <property type="protein sequence ID" value="GEM77697.1"/>
    <property type="molecule type" value="Genomic_DNA"/>
</dbReference>
<evidence type="ECO:0000256" key="1">
    <source>
        <dbReference type="SAM" id="MobiDB-lite"/>
    </source>
</evidence>
<accession>A0A511QKI2</accession>
<proteinExistence type="predicted"/>
<feature type="region of interest" description="Disordered" evidence="1">
    <location>
        <begin position="180"/>
        <end position="202"/>
    </location>
</feature>